<dbReference type="EMBL" id="PKIZ01000002">
    <property type="protein sequence ID" value="PKZ42602.1"/>
    <property type="molecule type" value="Genomic_DNA"/>
</dbReference>
<sequence>MAAWSVAAVPSIAPRGVAWVDPGGADHEVAQVVDADDRRWSVRRTDADATPGERLAETLPADLHGAPPAVAGRTMLGDGSTVSVRPWVAGRSLRWVMVRPGDAVVEHFAAFLAALHGTDPAALGDAAEVPTAEDLRTERLDLLDRAASTGVVPPRLLSRWEESLEDAELWAVQPCVVHGRLVDEHVLVTTDHDLAAVMGWSGVHVGDPAEDFAVVSRSATPDVLGAVRSRYAELLGRTDERLLERAHLVAEMRDLPRLVVAHTRGDSATVADIEAELAHRSRLLAEAEELDAWE</sequence>
<dbReference type="Pfam" id="PF01636">
    <property type="entry name" value="APH"/>
    <property type="match status" value="1"/>
</dbReference>
<dbReference type="RefSeq" id="WP_101849065.1">
    <property type="nucleotide sequence ID" value="NZ_PKIZ01000002.1"/>
</dbReference>
<protein>
    <recommendedName>
        <fullName evidence="1">Aminoglycoside phosphotransferase domain-containing protein</fullName>
    </recommendedName>
</protein>
<dbReference type="OrthoDB" id="3239865at2"/>
<comment type="caution">
    <text evidence="2">The sequence shown here is derived from an EMBL/GenBank/DDBJ whole genome shotgun (WGS) entry which is preliminary data.</text>
</comment>
<dbReference type="InterPro" id="IPR002575">
    <property type="entry name" value="Aminoglycoside_PTrfase"/>
</dbReference>
<reference evidence="2 3" key="1">
    <citation type="submission" date="2017-12" db="EMBL/GenBank/DDBJ databases">
        <title>Phylogenetic diversity of female urinary microbiome.</title>
        <authorList>
            <person name="Thomas-White K."/>
            <person name="Wolfe A.J."/>
        </authorList>
    </citation>
    <scope>NUCLEOTIDE SEQUENCE [LARGE SCALE GENOMIC DNA]</scope>
    <source>
        <strain evidence="2 3">UMB1298</strain>
    </source>
</reference>
<dbReference type="AlphaFoldDB" id="A0A2I1PD88"/>
<keyword evidence="3" id="KW-1185">Reference proteome</keyword>
<dbReference type="Gene3D" id="3.90.1200.10">
    <property type="match status" value="1"/>
</dbReference>
<dbReference type="SUPFAM" id="SSF56112">
    <property type="entry name" value="Protein kinase-like (PK-like)"/>
    <property type="match status" value="1"/>
</dbReference>
<evidence type="ECO:0000313" key="2">
    <source>
        <dbReference type="EMBL" id="PKZ42602.1"/>
    </source>
</evidence>
<dbReference type="Proteomes" id="UP000234206">
    <property type="component" value="Unassembled WGS sequence"/>
</dbReference>
<accession>A0A2I1PD88</accession>
<feature type="domain" description="Aminoglycoside phosphotransferase" evidence="1">
    <location>
        <begin position="22"/>
        <end position="241"/>
    </location>
</feature>
<dbReference type="InterPro" id="IPR011009">
    <property type="entry name" value="Kinase-like_dom_sf"/>
</dbReference>
<organism evidence="2 3">
    <name type="scientific">Kytococcus schroeteri</name>
    <dbReference type="NCBI Taxonomy" id="138300"/>
    <lineage>
        <taxon>Bacteria</taxon>
        <taxon>Bacillati</taxon>
        <taxon>Actinomycetota</taxon>
        <taxon>Actinomycetes</taxon>
        <taxon>Micrococcales</taxon>
        <taxon>Kytococcaceae</taxon>
        <taxon>Kytococcus</taxon>
    </lineage>
</organism>
<proteinExistence type="predicted"/>
<evidence type="ECO:0000313" key="3">
    <source>
        <dbReference type="Proteomes" id="UP000234206"/>
    </source>
</evidence>
<gene>
    <name evidence="2" type="ORF">CYJ76_01670</name>
</gene>
<evidence type="ECO:0000259" key="1">
    <source>
        <dbReference type="Pfam" id="PF01636"/>
    </source>
</evidence>
<name>A0A2I1PD88_9MICO</name>